<evidence type="ECO:0000313" key="1">
    <source>
        <dbReference type="EMBL" id="KAG5461116.1"/>
    </source>
</evidence>
<organism evidence="1 2">
    <name type="scientific">Olpidium bornovanus</name>
    <dbReference type="NCBI Taxonomy" id="278681"/>
    <lineage>
        <taxon>Eukaryota</taxon>
        <taxon>Fungi</taxon>
        <taxon>Fungi incertae sedis</taxon>
        <taxon>Olpidiomycota</taxon>
        <taxon>Olpidiomycotina</taxon>
        <taxon>Olpidiomycetes</taxon>
        <taxon>Olpidiales</taxon>
        <taxon>Olpidiaceae</taxon>
        <taxon>Olpidium</taxon>
    </lineage>
</organism>
<dbReference type="EMBL" id="JAEFCI010004181">
    <property type="protein sequence ID" value="KAG5461116.1"/>
    <property type="molecule type" value="Genomic_DNA"/>
</dbReference>
<dbReference type="AlphaFoldDB" id="A0A8H7ZXC1"/>
<reference evidence="1 2" key="1">
    <citation type="journal article" name="Sci. Rep.">
        <title>Genome-scale phylogenetic analyses confirm Olpidium as the closest living zoosporic fungus to the non-flagellated, terrestrial fungi.</title>
        <authorList>
            <person name="Chang Y."/>
            <person name="Rochon D."/>
            <person name="Sekimoto S."/>
            <person name="Wang Y."/>
            <person name="Chovatia M."/>
            <person name="Sandor L."/>
            <person name="Salamov A."/>
            <person name="Grigoriev I.V."/>
            <person name="Stajich J.E."/>
            <person name="Spatafora J.W."/>
        </authorList>
    </citation>
    <scope>NUCLEOTIDE SEQUENCE [LARGE SCALE GENOMIC DNA]</scope>
    <source>
        <strain evidence="1">S191</strain>
    </source>
</reference>
<gene>
    <name evidence="1" type="ORF">BJ554DRAFT_6741</name>
</gene>
<keyword evidence="2" id="KW-1185">Reference proteome</keyword>
<sequence>MFATRALQSARPRMPAPKPKYGLSLRKQVLQAKQLGFKGRDRLRMAFGIFGNQRWWRGFYWTNRYKWNERRWYKQWRTADDNYTYYSNAMDACIQFRTTNRVKNDIDHFGGLDNYLLNTRHKLGPRALATKKMIQERVEELKARGEWKPFPGLKDGPDFPTTFVNQLKLDKFVREALKDQVQSVEKGDEYTCAVRNLSLPRTPLLPHEVDGAQLFIE</sequence>
<dbReference type="OrthoDB" id="361870at2759"/>
<proteinExistence type="predicted"/>
<evidence type="ECO:0000313" key="2">
    <source>
        <dbReference type="Proteomes" id="UP000673691"/>
    </source>
</evidence>
<accession>A0A8H7ZXC1</accession>
<protein>
    <submittedName>
        <fullName evidence="1">Uncharacterized protein</fullName>
    </submittedName>
</protein>
<name>A0A8H7ZXC1_9FUNG</name>
<dbReference type="Proteomes" id="UP000673691">
    <property type="component" value="Unassembled WGS sequence"/>
</dbReference>
<comment type="caution">
    <text evidence="1">The sequence shown here is derived from an EMBL/GenBank/DDBJ whole genome shotgun (WGS) entry which is preliminary data.</text>
</comment>